<accession>S7QH65</accession>
<dbReference type="KEGG" id="gtr:GLOTRDRAFT_98271"/>
<proteinExistence type="predicted"/>
<evidence type="ECO:0000313" key="2">
    <source>
        <dbReference type="Proteomes" id="UP000030669"/>
    </source>
</evidence>
<sequence length="64" mass="6637">MTDAKSIVEVRTLAGTGDAGFTSVSAQLSASGSHAQRSRPSGIPGMQYVSDLYDIRSASCCDIL</sequence>
<organism evidence="1 2">
    <name type="scientific">Gloeophyllum trabeum (strain ATCC 11539 / FP-39264 / Madison 617)</name>
    <name type="common">Brown rot fungus</name>
    <dbReference type="NCBI Taxonomy" id="670483"/>
    <lineage>
        <taxon>Eukaryota</taxon>
        <taxon>Fungi</taxon>
        <taxon>Dikarya</taxon>
        <taxon>Basidiomycota</taxon>
        <taxon>Agaricomycotina</taxon>
        <taxon>Agaricomycetes</taxon>
        <taxon>Gloeophyllales</taxon>
        <taxon>Gloeophyllaceae</taxon>
        <taxon>Gloeophyllum</taxon>
    </lineage>
</organism>
<dbReference type="HOGENOM" id="CLU_2867849_0_0_1"/>
<dbReference type="AlphaFoldDB" id="S7QH65"/>
<dbReference type="GeneID" id="19310039"/>
<dbReference type="Proteomes" id="UP000030669">
    <property type="component" value="Unassembled WGS sequence"/>
</dbReference>
<protein>
    <submittedName>
        <fullName evidence="1">Uncharacterized protein</fullName>
    </submittedName>
</protein>
<dbReference type="RefSeq" id="XP_007862207.1">
    <property type="nucleotide sequence ID" value="XM_007864016.1"/>
</dbReference>
<evidence type="ECO:0000313" key="1">
    <source>
        <dbReference type="EMBL" id="EPQ59141.1"/>
    </source>
</evidence>
<name>S7QH65_GLOTA</name>
<dbReference type="EMBL" id="KB469297">
    <property type="protein sequence ID" value="EPQ59141.1"/>
    <property type="molecule type" value="Genomic_DNA"/>
</dbReference>
<keyword evidence="2" id="KW-1185">Reference proteome</keyword>
<reference evidence="1 2" key="1">
    <citation type="journal article" date="2012" name="Science">
        <title>The Paleozoic origin of enzymatic lignin decomposition reconstructed from 31 fungal genomes.</title>
        <authorList>
            <person name="Floudas D."/>
            <person name="Binder M."/>
            <person name="Riley R."/>
            <person name="Barry K."/>
            <person name="Blanchette R.A."/>
            <person name="Henrissat B."/>
            <person name="Martinez A.T."/>
            <person name="Otillar R."/>
            <person name="Spatafora J.W."/>
            <person name="Yadav J.S."/>
            <person name="Aerts A."/>
            <person name="Benoit I."/>
            <person name="Boyd A."/>
            <person name="Carlson A."/>
            <person name="Copeland A."/>
            <person name="Coutinho P.M."/>
            <person name="de Vries R.P."/>
            <person name="Ferreira P."/>
            <person name="Findley K."/>
            <person name="Foster B."/>
            <person name="Gaskell J."/>
            <person name="Glotzer D."/>
            <person name="Gorecki P."/>
            <person name="Heitman J."/>
            <person name="Hesse C."/>
            <person name="Hori C."/>
            <person name="Igarashi K."/>
            <person name="Jurgens J.A."/>
            <person name="Kallen N."/>
            <person name="Kersten P."/>
            <person name="Kohler A."/>
            <person name="Kuees U."/>
            <person name="Kumar T.K.A."/>
            <person name="Kuo A."/>
            <person name="LaButti K."/>
            <person name="Larrondo L.F."/>
            <person name="Lindquist E."/>
            <person name="Ling A."/>
            <person name="Lombard V."/>
            <person name="Lucas S."/>
            <person name="Lundell T."/>
            <person name="Martin R."/>
            <person name="McLaughlin D.J."/>
            <person name="Morgenstern I."/>
            <person name="Morin E."/>
            <person name="Murat C."/>
            <person name="Nagy L.G."/>
            <person name="Nolan M."/>
            <person name="Ohm R.A."/>
            <person name="Patyshakuliyeva A."/>
            <person name="Rokas A."/>
            <person name="Ruiz-Duenas F.J."/>
            <person name="Sabat G."/>
            <person name="Salamov A."/>
            <person name="Samejima M."/>
            <person name="Schmutz J."/>
            <person name="Slot J.C."/>
            <person name="St John F."/>
            <person name="Stenlid J."/>
            <person name="Sun H."/>
            <person name="Sun S."/>
            <person name="Syed K."/>
            <person name="Tsang A."/>
            <person name="Wiebenga A."/>
            <person name="Young D."/>
            <person name="Pisabarro A."/>
            <person name="Eastwood D.C."/>
            <person name="Martin F."/>
            <person name="Cullen D."/>
            <person name="Grigoriev I.V."/>
            <person name="Hibbett D.S."/>
        </authorList>
    </citation>
    <scope>NUCLEOTIDE SEQUENCE [LARGE SCALE GENOMIC DNA]</scope>
    <source>
        <strain evidence="1 2">ATCC 11539</strain>
    </source>
</reference>
<gene>
    <name evidence="1" type="ORF">GLOTRDRAFT_98271</name>
</gene>